<evidence type="ECO:0000259" key="20">
    <source>
        <dbReference type="PROSITE" id="PS50097"/>
    </source>
</evidence>
<dbReference type="InterPro" id="IPR018422">
    <property type="entry name" value="Cation/H_exchanger_CPA1"/>
</dbReference>
<dbReference type="GO" id="GO:0005886">
    <property type="term" value="C:plasma membrane"/>
    <property type="evidence" value="ECO:0007669"/>
    <property type="project" value="TreeGrafter"/>
</dbReference>
<feature type="compositionally biased region" description="Basic and acidic residues" evidence="17">
    <location>
        <begin position="2762"/>
        <end position="2775"/>
    </location>
</feature>
<dbReference type="PANTHER" id="PTHR10110">
    <property type="entry name" value="SODIUM/HYDROGEN EXCHANGER"/>
    <property type="match status" value="1"/>
</dbReference>
<feature type="region of interest" description="Disordered" evidence="17">
    <location>
        <begin position="4104"/>
        <end position="4135"/>
    </location>
</feature>
<evidence type="ECO:0000256" key="17">
    <source>
        <dbReference type="SAM" id="MobiDB-lite"/>
    </source>
</evidence>
<evidence type="ECO:0000256" key="18">
    <source>
        <dbReference type="SAM" id="Phobius"/>
    </source>
</evidence>
<evidence type="ECO:0000256" key="13">
    <source>
        <dbReference type="ARBA" id="ARBA00023136"/>
    </source>
</evidence>
<feature type="region of interest" description="Disordered" evidence="17">
    <location>
        <begin position="2102"/>
        <end position="2147"/>
    </location>
</feature>
<feature type="signal peptide" evidence="19">
    <location>
        <begin position="1"/>
        <end position="24"/>
    </location>
</feature>
<proteinExistence type="predicted"/>
<keyword evidence="8 18" id="KW-0812">Transmembrane</keyword>
<feature type="chain" id="PRO_5012141473" evidence="19">
    <location>
        <begin position="25"/>
        <end position="4808"/>
    </location>
</feature>
<keyword evidence="19" id="KW-0732">Signal</keyword>
<feature type="transmembrane region" description="Helical" evidence="18">
    <location>
        <begin position="343"/>
        <end position="365"/>
    </location>
</feature>
<keyword evidence="10" id="KW-0157">Chromophore</keyword>
<dbReference type="GO" id="GO:0016168">
    <property type="term" value="F:chlorophyll binding"/>
    <property type="evidence" value="ECO:0007669"/>
    <property type="project" value="UniProtKB-KW"/>
</dbReference>
<evidence type="ECO:0000256" key="4">
    <source>
        <dbReference type="ARBA" id="ARBA00022448"/>
    </source>
</evidence>
<evidence type="ECO:0000256" key="9">
    <source>
        <dbReference type="ARBA" id="ARBA00022989"/>
    </source>
</evidence>
<dbReference type="GO" id="GO:0015385">
    <property type="term" value="F:sodium:proton antiporter activity"/>
    <property type="evidence" value="ECO:0007669"/>
    <property type="project" value="InterPro"/>
</dbReference>
<dbReference type="GO" id="GO:0015386">
    <property type="term" value="F:potassium:proton antiporter activity"/>
    <property type="evidence" value="ECO:0007669"/>
    <property type="project" value="TreeGrafter"/>
</dbReference>
<keyword evidence="4" id="KW-0813">Transport</keyword>
<accession>A0A1Q9F4E5</accession>
<comment type="subcellular location">
    <subcellularLocation>
        <location evidence="2">Membrane</location>
        <topology evidence="2">Multi-pass membrane protein</topology>
    </subcellularLocation>
    <subcellularLocation>
        <location evidence="3">Plastid</location>
        <location evidence="3">Chloroplast</location>
    </subcellularLocation>
</comment>
<evidence type="ECO:0000256" key="5">
    <source>
        <dbReference type="ARBA" id="ARBA00022494"/>
    </source>
</evidence>
<dbReference type="Pfam" id="PF00651">
    <property type="entry name" value="BTB"/>
    <property type="match status" value="1"/>
</dbReference>
<evidence type="ECO:0000256" key="6">
    <source>
        <dbReference type="ARBA" id="ARBA00022528"/>
    </source>
</evidence>
<dbReference type="OrthoDB" id="196264at2759"/>
<keyword evidence="7" id="KW-0934">Plastid</keyword>
<dbReference type="Gene3D" id="3.30.710.10">
    <property type="entry name" value="Potassium Channel Kv1.1, Chain A"/>
    <property type="match status" value="1"/>
</dbReference>
<sequence>MAARISPLSLAGPLWALSAWVAAGSEFKLNECQSITAQRRQMCVTAHFTNTTGNAMLSCAAFKHNDKRNKAPSWYQLTGYPHVTCKKSESCHYIIQQNDIMPDTAYDVFCVDWYSSQSKKDFEIIPACTGTSGCGLVIETSSGSGGRMHQVFGLEDFFCVLLLLAYVGWSYVFQICQVLHETGAAVLVGLIAGYIMKACSGRTATFSYDMFSYMLLPMVIFAAGFNLDKQKFFRFGGYIFALGITGTVCIFLLIYFGSVIFTIRPVNGDPFVIPAQNRLILASVLASTDTVAPMAFVSATDFPQLYAVIFGEGVLNDVVSILLSTSVEDATSMPPLLELFARLFKVFLCSSGFGIAFGLATSLLFKHAKPLHKEVMKPVVLLFGCNYACNQPNSDHNKTHISIITPPLMAAVKRHKPTLLDPTLPAERIFSALFRGDLLFVQSAASCFDWQQVSLKYGTTLQAVVAGAIWDFDESERKFEERLELLSWCVSRGADPEQHSHEKVFGRVPLDTTDLFLAGSSARSLICTVDALCFDDFMADCDPQSLLPGRLKTMQQLLARAVDRPKCHLVVESVVGHMWAEICRDPEFGDVAIFSQPMTEKKLRCVFLAHSVLLCHASPVFKAMLTNKAWQEGENHRIILDEPPAALNTFLSLLYSGCFPEEDCSCQDIVTVAEMADKYQFMNEKRAEFQKESAGKRATEAAKKQYERDLGAFEAAGGKNQKNKGDDNDLELCSGVDVRDHEKYEKDLEAFETAGECDRAYGMFLEEKREAIVKHQPFQKKFHKKNEEYKVDRMIPGLLSQMRSRMAVDNFAIICSYALKHTNLALIRDCETFVQEKALQGEIRPEERWCNATHETMNFIVDTLNLYAFTVKSYILTELCEFSSIFALFVCSVLSGHYAQHGLSPEAQEFTSELAELMAYMAESVVFGYFGLTAVAYTSQETDVGFQFHLIVYYIVCIVGARMISVTILAMVMKLIKCGRALSLNAKELCMVGMAGCMRGTIAYALILRAVPPEDEQSHVDRLMVTTVLGIVLVNCLFFGTLFPVVMRLLRLQPRPSGYHDSTPRASFGVGTRVRRGLGRWWSSLDEKFLVPVFRPQPGPNQAWINHEEDASGRSQTLSLPTCPSCLTDERESRLRESGILKTRIDTAYNRLDQLEPSGTSQEMSSIKMSLEETRTEQTQLQTALGLLEAECRRTAAGSPTANQDTGIQQVSDSALRLRVEALEAQADSQVPRSLQLESQVKELRATMVPVGNRVQALEAELRKWDWDTTTARLNAAEAEITRLGRDNSIAEGLRSDVEVLKRKLAREPTAAERLPRLVEITVIIISSTSTISTIIIIITITILTPPPLRMARSTRKATTGMAVAADVLVVYGLSSSRLLELPAPAPERGASCCGTGCQHDGSSRIPDQIGNESSGTPLTTLKRPTGTTASFAHHKAIGSISGPKGVTSRADWDNVYAAYRRLGRMVASAFKEKVMVVYDSVTDVTFAKVPDVTSLLTTQRAAKANKVTKNQVTKAGPPAKALCHSSHPFLIGISAQGRAAVMDGYSSVAGVVDASIPNKLFFKVNPLDAIPKDLRIWCKLLSDEDLNACRSLIPEDLRNRVGLLVKHVHDTVTQPLAGDIEGTVASDSTVSAPSAEARSAEADMEQQLAQLLQLQGDEDISKNTQLIAAIQALREKNSELREKNALLAAQEGFVQDGAQLPRQTWQPGETLKTYRSGTVDPVAVVQGGTVQLPPHPHREGYKQGTVVVFYTDEDVWHERLILLPSRDENTYWIITPDADIYEEDLGGKAINGPDRVRVVPPGVQTLANLRRGVYRFRDDPTDSFLEEKVREAWQQHRSSYGSQQDMADLAVRLPSGMKKTLSDLIPRHRLRRKAPLGAHSAEVGERGRLPEARAEAWVVIYSSLGRKLGDQVSPPVGSENLQVGDFVLKLYLEDGGLMMVQGCRAEDAPDLSRAVRVPRAEEKTEERDLRVLPVIFDSAEERWRTLHEAVPEYEEVDFEDFPLQGPRTLFRDARQLRRLGFDWLQHHESWIKKSGVRLTDRSVHEHSSICRVLNLMTSYDQLNTPSLASAEALNRRRTLIEVAHQGRPEAPSYEGAEEILGTRDSSDGSIIDPALSALSRGDRGETGERPEKPGKGDGKGGKQAGGYFSTEGFSMPHDRFGDVFPLPIPRDCGYAGDVQLLRSRRSRQRVVKRRTLGEREVGTVWALNMLAGFDHQAGWPQCCLNRAQESALSRIRRAHLLRPPPVESLSPQAALRQLRQLLKRKAAPSYAGDQPGKLVSYVREKLSIPRDQLEPVSLDAILPEREQEQLRNFEEHMLLSDEGIAAALERGLEGECHLDPVLAHNPYKYHELIADLLQAKLIDITRTPKVQVGLFCVAKKGDRQRLIVDARRANKLFGPPPSTVLGSVDAWTRLECGDDSDVFIAQEDIKAGEHQGALLVYADNANHLGVVRDEVGEGQRRMIAALHGHGLSTHDVVEPATLGESFGVRIDGLGGQVGPTAKRDWVLDRALLACTSGPSLTGAELQVIIGHMTVRALLHRGLMCILRHSYTFVEKSYTTRQPLWSSVVRELEIFRCLMPLAVGNLRLPWQAEVLVTDACPTGYAVCSAEAGIEEVAAVGREDERWRFYRGVGERQPPRAAALDTSLVFEDPLTVKPEDEMLPGLFANPNFVEVPRSLLKPERWRQLWNAPFVGKEPIHVLECRSVLAAVKHMIMLLTRAAAFGSQSLKKGTGVKGSGVSAGALTRTVKVFTKQQAIDANRRMEIGEAFREPRENAKRKRDPSPTREPTGRTVRFLGRQRKDLKPKPSRKQLQWSCALGCIDEEPVSDDESTSDAEDDRNDAAVILPPEQMQLDADLRQEMEMDRELWNKHIGTAFGLDLDKLPRRWLPPGHVMDLYRHYAVSVHEEERATYNLFLARFQQKWATKLVFRSTTDFAECDRCFSLKEGIRQDLDTKMGFVYDYKKHLEDVQRDRPRMKVQGVWIQSVCLQLYVADVHLAHDSSMTVEVTYALYGLLATAFRYLTELLDPLDVSEKLYGILQVPHAEHRRKWLDLADSILKQYPVLSAKLQRRIGQLVKLWHTFASGNIQSTVAKVKTREDGGNLDLSSAVASLARQMPGCSKVPRKVQGKNRKKFPKGHFSTRDLAMLMDRQKVREHAKEMLHKNGREESACVDLRSALDYDCKAQKVLQATFGDVLNIDFALQRGQQPHGWCHVHRSYCAVGVEPLRENDGRYATHKAWIQHRRLNQEDIVFFENTPGYEGRLLEDELGDLYEIRHARDGATIKGYRRCFGEDKKVFDLSQRSPVYFRTELTDGSLMVLKTNTKLYSARLAKGPRFAVDSVSYNAIAHLAGNGMHVWASWANEVARTFDVDKDEHPCQLVFKYMAHDQVHPVTVAPGDMLQQGAVGLTKGFTRSAVILYAIIRTLMVEDMDTEPERDFFTQWMLDVLVLPVTYTARCQHEHSFRNAPKYSWWLFDNPGWTLEVALNAAFDEYNNFGLAQHSQQFKLAEREMYGIKALLSGVSVEVQQLMARGGTPYWQAVETVNPGKQLFFMQRIIFLFNVRKKQVKNLSTVRCTPDQWETMLETSCLIYQLLDDMKAAKDAAGSPIFKPEDVAKATQRALEGDYSGEFQNLVTAKVDFLPSDLSFWQDHMCKQAASSAAFGSPACDERDAITALDMESVQKAYEADLLKLSEDMSRFSAYTSKVSAGVRQHAIAKVLKLKAENRRGATVVVDFMRRHAMFVANSYVEEHMNFMEWVGTVAPSAIVAWVDLTKSGTLQADHLDAVSEEVRRVCSAYPNKAVAVIIAPTMISSKVVAGKRGELRRVEDKLDNRNLNSVRFGIRMEQGHGNRRLPLIFPAWVAVNDAATSNVFNTSKLLLNECTRNEISWLPTRDYRVPHVKNVPAEILSSLFEDVSGLDPKSTVCVINLSPYDACLEKACLASKDQGGPRIVTYSCGPAVETQYAQRLLAQKLLEDWKSGAPTFGLSVAPYNPTLEEPADTVSVPDLLLCEMGTDGNTGAKTLVLSSTTRAKWQDDPIRKNGWAEVALENVTLDMKSFVIGHDRASFLAAAKVQKLMETGGMFGKPGATVDLDFMKSNIAQAKAEIDAEQKQQKKEAAGKEQAARPGPVPKGAKSVAERKACSADVIGLAAAVSALAIQKKPGGLAQQSKRIAKAKAKAKGKTDKKTETEKKPQIGDGKEQEGNDPEETPEVVDALEEFEEVADDEELNKQDRASAGSSTDGKRKRKLSFPKAKAKGKAKSQKKETEPAGKAKAKAKAVDGQVQKNPLDSFLGKEWTKFKDEMTLSLKGKMKYHDMLKEISRQWKTHPIRVKAAEGLTESQLKRRILKDATAIQCCWESDQDLVVLEVSEEGTRRLRDTDPVPLRNLFHEFEANGMVDFSVNGHICERPEGADGEADSFNISSDAASPLVFKYASLKGKSDLRFTALASYFNNRALLDQKILRLAWRVSWSNDDQELSPKKPLYLLKQNLALRKGEAYRLISLAGSVLAAPGGGTGQYVASGTVPGAGVAVHGSMMLPRGSAAIPLYPGGPRTNSPRRDRSKESTGGVVRSLTPLARFKEQGQHLRGSSPERRPDVGSAGIGLFSALGGAPQARATMAAPCCPSGSHGPLAADTAALTGSQEKEADLDCYVSGQKEKPSMIILAFSDVFGPYTGRHRRICDQMAEAVPNSLVCMPDFFHGDPIAPDYSSYGSWASLRLKLYMPKMLYRIRYRYSWGVLAPQIQKLTDALAAKYPEVPMFAYGFCWGGYVVAKASTLGTFRGVVAFHPSVLVCCFGVMVVMMDGGDDGDG</sequence>
<dbReference type="Proteomes" id="UP000186817">
    <property type="component" value="Unassembled WGS sequence"/>
</dbReference>
<evidence type="ECO:0000256" key="1">
    <source>
        <dbReference type="ARBA" id="ARBA00004098"/>
    </source>
</evidence>
<dbReference type="InterPro" id="IPR029058">
    <property type="entry name" value="AB_hydrolase_fold"/>
</dbReference>
<evidence type="ECO:0000256" key="2">
    <source>
        <dbReference type="ARBA" id="ARBA00004141"/>
    </source>
</evidence>
<dbReference type="GO" id="GO:0009507">
    <property type="term" value="C:chloroplast"/>
    <property type="evidence" value="ECO:0007669"/>
    <property type="project" value="UniProtKB-SubCell"/>
</dbReference>
<dbReference type="GO" id="GO:0030076">
    <property type="term" value="C:light-harvesting complex"/>
    <property type="evidence" value="ECO:0007669"/>
    <property type="project" value="UniProtKB-KW"/>
</dbReference>
<feature type="domain" description="BTB" evidence="20">
    <location>
        <begin position="589"/>
        <end position="663"/>
    </location>
</feature>
<feature type="compositionally biased region" description="Acidic residues" evidence="17">
    <location>
        <begin position="4202"/>
        <end position="4226"/>
    </location>
</feature>
<keyword evidence="6" id="KW-0150">Chloroplast</keyword>
<evidence type="ECO:0000256" key="8">
    <source>
        <dbReference type="ARBA" id="ARBA00022692"/>
    </source>
</evidence>
<dbReference type="InterPro" id="IPR003376">
    <property type="entry name" value="Peridinin-chlorophyll-bd_prot"/>
</dbReference>
<keyword evidence="14" id="KW-0739">Sodium transport</keyword>
<comment type="function">
    <text evidence="1">Water-soluble antenna for capture of solar energy in the blue-green range. Peridinin is an asymmetric carotenoid.</text>
</comment>
<reference evidence="21 22" key="1">
    <citation type="submission" date="2016-02" db="EMBL/GenBank/DDBJ databases">
        <title>Genome analysis of coral dinoflagellate symbionts highlights evolutionary adaptations to a symbiotic lifestyle.</title>
        <authorList>
            <person name="Aranda M."/>
            <person name="Li Y."/>
            <person name="Liew Y.J."/>
            <person name="Baumgarten S."/>
            <person name="Simakov O."/>
            <person name="Wilson M."/>
            <person name="Piel J."/>
            <person name="Ashoor H."/>
            <person name="Bougouffa S."/>
            <person name="Bajic V.B."/>
            <person name="Ryu T."/>
            <person name="Ravasi T."/>
            <person name="Bayer T."/>
            <person name="Micklem G."/>
            <person name="Kim H."/>
            <person name="Bhak J."/>
            <person name="Lajeunesse T.C."/>
            <person name="Voolstra C.R."/>
        </authorList>
    </citation>
    <scope>NUCLEOTIDE SEQUENCE [LARGE SCALE GENOMIC DNA]</scope>
    <source>
        <strain evidence="21 22">CCMP2467</strain>
    </source>
</reference>
<organism evidence="21 22">
    <name type="scientific">Symbiodinium microadriaticum</name>
    <name type="common">Dinoflagellate</name>
    <name type="synonym">Zooxanthella microadriatica</name>
    <dbReference type="NCBI Taxonomy" id="2951"/>
    <lineage>
        <taxon>Eukaryota</taxon>
        <taxon>Sar</taxon>
        <taxon>Alveolata</taxon>
        <taxon>Dinophyceae</taxon>
        <taxon>Suessiales</taxon>
        <taxon>Symbiodiniaceae</taxon>
        <taxon>Symbiodinium</taxon>
    </lineage>
</organism>
<keyword evidence="22" id="KW-1185">Reference proteome</keyword>
<feature type="transmembrane region" description="Helical" evidence="18">
    <location>
        <begin position="184"/>
        <end position="204"/>
    </location>
</feature>
<feature type="compositionally biased region" description="Basic and acidic residues" evidence="17">
    <location>
        <begin position="4579"/>
        <end position="4594"/>
    </location>
</feature>
<feature type="compositionally biased region" description="Basic residues" evidence="17">
    <location>
        <begin position="4242"/>
        <end position="4260"/>
    </location>
</feature>
<feature type="compositionally biased region" description="Basic and acidic residues" evidence="17">
    <location>
        <begin position="4180"/>
        <end position="4201"/>
    </location>
</feature>
<keyword evidence="15" id="KW-0437">Light-harvesting polypeptide</keyword>
<keyword evidence="13 18" id="KW-0472">Membrane</keyword>
<dbReference type="InterPro" id="IPR006153">
    <property type="entry name" value="Cation/H_exchanger_TM"/>
</dbReference>
<feature type="compositionally biased region" description="Basic residues" evidence="17">
    <location>
        <begin position="4170"/>
        <end position="4179"/>
    </location>
</feature>
<keyword evidence="12" id="KW-0406">Ion transport</keyword>
<keyword evidence="5" id="KW-0148">Chlorophyll</keyword>
<evidence type="ECO:0000256" key="3">
    <source>
        <dbReference type="ARBA" id="ARBA00004229"/>
    </source>
</evidence>
<dbReference type="InterPro" id="IPR011333">
    <property type="entry name" value="SKP1/BTB/POZ_sf"/>
</dbReference>
<keyword evidence="9 18" id="KW-1133">Transmembrane helix</keyword>
<keyword evidence="11" id="KW-0915">Sodium</keyword>
<dbReference type="Pfam" id="PF00999">
    <property type="entry name" value="Na_H_Exchanger"/>
    <property type="match status" value="2"/>
</dbReference>
<feature type="region of interest" description="Disordered" evidence="17">
    <location>
        <begin position="4579"/>
        <end position="4599"/>
    </location>
</feature>
<dbReference type="EMBL" id="LSRX01000014">
    <property type="protein sequence ID" value="OLQ14565.1"/>
    <property type="molecule type" value="Genomic_DNA"/>
</dbReference>
<feature type="transmembrane region" description="Helical" evidence="18">
    <location>
        <begin position="917"/>
        <end position="939"/>
    </location>
</feature>
<feature type="transmembrane region" description="Helical" evidence="18">
    <location>
        <begin position="951"/>
        <end position="976"/>
    </location>
</feature>
<feature type="transmembrane region" description="Helical" evidence="18">
    <location>
        <begin position="988"/>
        <end position="1011"/>
    </location>
</feature>
<dbReference type="GO" id="GO:0098719">
    <property type="term" value="P:sodium ion import across plasma membrane"/>
    <property type="evidence" value="ECO:0007669"/>
    <property type="project" value="TreeGrafter"/>
</dbReference>
<feature type="coiled-coil region" evidence="16">
    <location>
        <begin position="1638"/>
        <end position="1691"/>
    </location>
</feature>
<dbReference type="CDD" id="cd18186">
    <property type="entry name" value="BTB_POZ_ZBTB_KLHL-like"/>
    <property type="match status" value="1"/>
</dbReference>
<comment type="caution">
    <text evidence="21">The sequence shown here is derived from an EMBL/GenBank/DDBJ whole genome shotgun (WGS) entry which is preliminary data.</text>
</comment>
<feature type="region of interest" description="Disordered" evidence="17">
    <location>
        <begin position="4160"/>
        <end position="4280"/>
    </location>
</feature>
<feature type="transmembrane region" description="Helical" evidence="18">
    <location>
        <begin position="305"/>
        <end position="323"/>
    </location>
</feature>
<dbReference type="PROSITE" id="PS50097">
    <property type="entry name" value="BTB"/>
    <property type="match status" value="1"/>
</dbReference>
<dbReference type="Gene3D" id="6.10.140.1330">
    <property type="match status" value="1"/>
</dbReference>
<feature type="compositionally biased region" description="Basic and acidic residues" evidence="17">
    <location>
        <begin position="4104"/>
        <end position="4122"/>
    </location>
</feature>
<keyword evidence="16" id="KW-0175">Coiled coil</keyword>
<evidence type="ECO:0000256" key="14">
    <source>
        <dbReference type="ARBA" id="ARBA00023201"/>
    </source>
</evidence>
<feature type="transmembrane region" description="Helical" evidence="18">
    <location>
        <begin position="210"/>
        <end position="227"/>
    </location>
</feature>
<dbReference type="Gene3D" id="1.40.10.10">
    <property type="entry name" value="Peridinin-chlorophyll A binding"/>
    <property type="match status" value="1"/>
</dbReference>
<feature type="transmembrane region" description="Helical" evidence="18">
    <location>
        <begin position="1321"/>
        <end position="1344"/>
    </location>
</feature>
<dbReference type="Gene3D" id="3.40.50.1820">
    <property type="entry name" value="alpha/beta hydrolase"/>
    <property type="match status" value="1"/>
</dbReference>
<evidence type="ECO:0000313" key="21">
    <source>
        <dbReference type="EMBL" id="OLQ14565.1"/>
    </source>
</evidence>
<evidence type="ECO:0000256" key="10">
    <source>
        <dbReference type="ARBA" id="ARBA00022991"/>
    </source>
</evidence>
<evidence type="ECO:0000256" key="16">
    <source>
        <dbReference type="SAM" id="Coils"/>
    </source>
</evidence>
<feature type="transmembrane region" description="Helical" evidence="18">
    <location>
        <begin position="151"/>
        <end position="172"/>
    </location>
</feature>
<evidence type="ECO:0000313" key="22">
    <source>
        <dbReference type="Proteomes" id="UP000186817"/>
    </source>
</evidence>
<dbReference type="SUPFAM" id="SSF54695">
    <property type="entry name" value="POZ domain"/>
    <property type="match status" value="1"/>
</dbReference>
<feature type="compositionally biased region" description="Basic and acidic residues" evidence="17">
    <location>
        <begin position="2121"/>
        <end position="2141"/>
    </location>
</feature>
<evidence type="ECO:0000256" key="7">
    <source>
        <dbReference type="ARBA" id="ARBA00022640"/>
    </source>
</evidence>
<dbReference type="PANTHER" id="PTHR10110:SF187">
    <property type="entry name" value="SODIUM_HYDROGEN EXCHANGER"/>
    <property type="match status" value="1"/>
</dbReference>
<evidence type="ECO:0000256" key="11">
    <source>
        <dbReference type="ARBA" id="ARBA00023053"/>
    </source>
</evidence>
<protein>
    <submittedName>
        <fullName evidence="21">Sodium/hydrogen exchanger 3</fullName>
    </submittedName>
</protein>
<gene>
    <name evidence="21" type="primary">NHX3</name>
    <name evidence="21" type="ORF">AK812_SmicGene1343</name>
</gene>
<evidence type="ECO:0000256" key="12">
    <source>
        <dbReference type="ARBA" id="ARBA00023065"/>
    </source>
</evidence>
<dbReference type="SUPFAM" id="SSF48608">
    <property type="entry name" value="Peridinin-chlorophyll protein"/>
    <property type="match status" value="1"/>
</dbReference>
<feature type="transmembrane region" description="Helical" evidence="18">
    <location>
        <begin position="239"/>
        <end position="263"/>
    </location>
</feature>
<dbReference type="SUPFAM" id="SSF53474">
    <property type="entry name" value="alpha/beta-Hydrolases"/>
    <property type="match status" value="1"/>
</dbReference>
<dbReference type="GO" id="GO:0051453">
    <property type="term" value="P:regulation of intracellular pH"/>
    <property type="evidence" value="ECO:0007669"/>
    <property type="project" value="TreeGrafter"/>
</dbReference>
<dbReference type="Pfam" id="PF02429">
    <property type="entry name" value="PCP"/>
    <property type="match status" value="1"/>
</dbReference>
<dbReference type="InterPro" id="IPR036550">
    <property type="entry name" value="Peridinin-chlorophyll-bd_sf"/>
</dbReference>
<name>A0A1Q9F4E5_SYMMI</name>
<evidence type="ECO:0000256" key="15">
    <source>
        <dbReference type="ARBA" id="ARBA00023243"/>
    </source>
</evidence>
<feature type="region of interest" description="Disordered" evidence="17">
    <location>
        <begin position="4543"/>
        <end position="4567"/>
    </location>
</feature>
<dbReference type="InterPro" id="IPR000210">
    <property type="entry name" value="BTB/POZ_dom"/>
</dbReference>
<feature type="transmembrane region" description="Helical" evidence="18">
    <location>
        <begin position="1023"/>
        <end position="1046"/>
    </location>
</feature>
<evidence type="ECO:0000256" key="19">
    <source>
        <dbReference type="SAM" id="SignalP"/>
    </source>
</evidence>
<feature type="region of interest" description="Disordered" evidence="17">
    <location>
        <begin position="2762"/>
        <end position="2810"/>
    </location>
</feature>